<evidence type="ECO:0000313" key="1">
    <source>
        <dbReference type="EMBL" id="SMO92236.1"/>
    </source>
</evidence>
<sequence length="251" mass="28978">MENFKVVSESKTGRKLNELYNEYKAGDPYAFTDAMEVVQPRIESYACYAARRTDINDPSVYFSFMLEAAWKAFDTFEDHRETMFTTYFSNVVNKAAVDVKTGRTSGSHKKYSDHFTLVCDEDSSNEDWTHAIKGEEYCAGFVLVSNQSINYNHFEEIPDRCNVENTVVDKLMVNEQRDLIDDLCVDIPSSVHETVQAVVDYPRKSFNSIAEILGVHHSKIIRNLRKISGKYNTKLYGDLNDYLYRSGEYMY</sequence>
<accession>A0A521F7Z9</accession>
<keyword evidence="2" id="KW-1185">Reference proteome</keyword>
<name>A0A521F7Z9_9BACL</name>
<evidence type="ECO:0000313" key="2">
    <source>
        <dbReference type="Proteomes" id="UP000315636"/>
    </source>
</evidence>
<dbReference type="AlphaFoldDB" id="A0A521F7Z9"/>
<organism evidence="1 2">
    <name type="scientific">Melghirimyces algeriensis</name>
    <dbReference type="NCBI Taxonomy" id="910412"/>
    <lineage>
        <taxon>Bacteria</taxon>
        <taxon>Bacillati</taxon>
        <taxon>Bacillota</taxon>
        <taxon>Bacilli</taxon>
        <taxon>Bacillales</taxon>
        <taxon>Thermoactinomycetaceae</taxon>
        <taxon>Melghirimyces</taxon>
    </lineage>
</organism>
<gene>
    <name evidence="1" type="ORF">SAMN06264849_11447</name>
</gene>
<dbReference type="RefSeq" id="WP_142506637.1">
    <property type="nucleotide sequence ID" value="NZ_FXTI01000014.1"/>
</dbReference>
<proteinExistence type="predicted"/>
<reference evidence="1 2" key="1">
    <citation type="submission" date="2017-05" db="EMBL/GenBank/DDBJ databases">
        <authorList>
            <person name="Varghese N."/>
            <person name="Submissions S."/>
        </authorList>
    </citation>
    <scope>NUCLEOTIDE SEQUENCE [LARGE SCALE GENOMIC DNA]</scope>
    <source>
        <strain evidence="1 2">DSM 45474</strain>
    </source>
</reference>
<dbReference type="EMBL" id="FXTI01000014">
    <property type="protein sequence ID" value="SMO92236.1"/>
    <property type="molecule type" value="Genomic_DNA"/>
</dbReference>
<protein>
    <submittedName>
        <fullName evidence="1">Uncharacterized protein</fullName>
    </submittedName>
</protein>
<dbReference type="Proteomes" id="UP000315636">
    <property type="component" value="Unassembled WGS sequence"/>
</dbReference>
<dbReference type="OrthoDB" id="2989948at2"/>